<dbReference type="InterPro" id="IPR036291">
    <property type="entry name" value="NAD(P)-bd_dom_sf"/>
</dbReference>
<keyword evidence="2" id="KW-0560">Oxidoreductase</keyword>
<dbReference type="PANTHER" id="PTHR43669">
    <property type="entry name" value="5-KETO-D-GLUCONATE 5-REDUCTASE"/>
    <property type="match status" value="1"/>
</dbReference>
<dbReference type="EMBL" id="JAAOYM010000001">
    <property type="protein sequence ID" value="NIJ11058.1"/>
    <property type="molecule type" value="Genomic_DNA"/>
</dbReference>
<comment type="similarity">
    <text evidence="1">Belongs to the short-chain dehydrogenases/reductases (SDR) family.</text>
</comment>
<evidence type="ECO:0000313" key="4">
    <source>
        <dbReference type="Proteomes" id="UP000545493"/>
    </source>
</evidence>
<dbReference type="SUPFAM" id="SSF51735">
    <property type="entry name" value="NAD(P)-binding Rossmann-fold domains"/>
    <property type="match status" value="1"/>
</dbReference>
<organism evidence="3 4">
    <name type="scientific">Saccharomonospora amisosensis</name>
    <dbReference type="NCBI Taxonomy" id="1128677"/>
    <lineage>
        <taxon>Bacteria</taxon>
        <taxon>Bacillati</taxon>
        <taxon>Actinomycetota</taxon>
        <taxon>Actinomycetes</taxon>
        <taxon>Pseudonocardiales</taxon>
        <taxon>Pseudonocardiaceae</taxon>
        <taxon>Saccharomonospora</taxon>
    </lineage>
</organism>
<dbReference type="PANTHER" id="PTHR43669:SF3">
    <property type="entry name" value="ALCOHOL DEHYDROGENASE, PUTATIVE (AFU_ORTHOLOGUE AFUA_3G03445)-RELATED"/>
    <property type="match status" value="1"/>
</dbReference>
<gene>
    <name evidence="3" type="ORF">FHU38_001402</name>
</gene>
<dbReference type="Gene3D" id="3.40.50.720">
    <property type="entry name" value="NAD(P)-binding Rossmann-like Domain"/>
    <property type="match status" value="1"/>
</dbReference>
<dbReference type="Proteomes" id="UP000545493">
    <property type="component" value="Unassembled WGS sequence"/>
</dbReference>
<dbReference type="GO" id="GO:0016491">
    <property type="term" value="F:oxidoreductase activity"/>
    <property type="evidence" value="ECO:0007669"/>
    <property type="project" value="UniProtKB-KW"/>
</dbReference>
<name>A0A7X5UN31_9PSEU</name>
<comment type="caution">
    <text evidence="3">The sequence shown here is derived from an EMBL/GenBank/DDBJ whole genome shotgun (WGS) entry which is preliminary data.</text>
</comment>
<dbReference type="PRINTS" id="PR00081">
    <property type="entry name" value="GDHRDH"/>
</dbReference>
<evidence type="ECO:0000256" key="2">
    <source>
        <dbReference type="ARBA" id="ARBA00023002"/>
    </source>
</evidence>
<dbReference type="AlphaFoldDB" id="A0A7X5UN31"/>
<accession>A0A7X5UN31</accession>
<protein>
    <submittedName>
        <fullName evidence="3">NAD(P)-dependent dehydrogenase (Short-subunit alcohol dehydrogenase family)</fullName>
    </submittedName>
</protein>
<dbReference type="CDD" id="cd05233">
    <property type="entry name" value="SDR_c"/>
    <property type="match status" value="1"/>
</dbReference>
<reference evidence="3 4" key="1">
    <citation type="submission" date="2020-03" db="EMBL/GenBank/DDBJ databases">
        <title>Sequencing the genomes of 1000 actinobacteria strains.</title>
        <authorList>
            <person name="Klenk H.-P."/>
        </authorList>
    </citation>
    <scope>NUCLEOTIDE SEQUENCE [LARGE SCALE GENOMIC DNA]</scope>
    <source>
        <strain evidence="3 4">DSM 45685</strain>
    </source>
</reference>
<dbReference type="InterPro" id="IPR002347">
    <property type="entry name" value="SDR_fam"/>
</dbReference>
<sequence>MTTTRTALVTGASRGIGLRIARRLADEGYALTLSARREAGLLEATELRATGADVTPVVANLAVEEDIHLLAAAHADRFRRLDLLVLNGGVGAEGSVTDLPMKTYDLVLNVNLRAQFLLIQRTLPLLRAAAAATPERGAKIVALASITVLRASRDWPPTAPAKRA</sequence>
<dbReference type="Pfam" id="PF00106">
    <property type="entry name" value="adh_short"/>
    <property type="match status" value="1"/>
</dbReference>
<evidence type="ECO:0000256" key="1">
    <source>
        <dbReference type="ARBA" id="ARBA00006484"/>
    </source>
</evidence>
<proteinExistence type="inferred from homology"/>
<keyword evidence="4" id="KW-1185">Reference proteome</keyword>
<evidence type="ECO:0000313" key="3">
    <source>
        <dbReference type="EMBL" id="NIJ11058.1"/>
    </source>
</evidence>